<gene>
    <name evidence="1" type="ORF">OCH7691_02408</name>
</gene>
<dbReference type="Proteomes" id="UP000193200">
    <property type="component" value="Unassembled WGS sequence"/>
</dbReference>
<sequence>MFKPNEILIDAFSDRLRDEYRDVFGSEKPAYADRLAHIGRMALTWIVRSDALYHTIDHAMHVSMVGADILRGRMIADNDVTPDDWLHFIASSLCFAIGFTPGCCPGDSRDAAVIAADGSTLSLPRGATGGILWPYYTDRSQIFVRRYFRDDTVIDAERIAATIDYTRFPPLPDRNLDTMSFPGLLRAAHYIGAIADLHFHQRMTPLFLELDECGLARDLGYHSVADLREKYPTLFWTTLHPLVADGMRLLSHTGQGRRWISILHANVMIEEHSDDRADGVANRR</sequence>
<dbReference type="EMBL" id="FWFR01000002">
    <property type="protein sequence ID" value="SLN55949.1"/>
    <property type="molecule type" value="Genomic_DNA"/>
</dbReference>
<keyword evidence="2" id="KW-1185">Reference proteome</keyword>
<evidence type="ECO:0000313" key="2">
    <source>
        <dbReference type="Proteomes" id="UP000193200"/>
    </source>
</evidence>
<protein>
    <submittedName>
        <fullName evidence="1">Uncharacterized protein</fullName>
    </submittedName>
</protein>
<evidence type="ECO:0000313" key="1">
    <source>
        <dbReference type="EMBL" id="SLN55949.1"/>
    </source>
</evidence>
<proteinExistence type="predicted"/>
<organism evidence="1 2">
    <name type="scientific">Oceanibacterium hippocampi</name>
    <dbReference type="NCBI Taxonomy" id="745714"/>
    <lineage>
        <taxon>Bacteria</taxon>
        <taxon>Pseudomonadati</taxon>
        <taxon>Pseudomonadota</taxon>
        <taxon>Alphaproteobacteria</taxon>
        <taxon>Sneathiellales</taxon>
        <taxon>Sneathiellaceae</taxon>
        <taxon>Oceanibacterium</taxon>
    </lineage>
</organism>
<dbReference type="AlphaFoldDB" id="A0A1Y5TAE9"/>
<dbReference type="OrthoDB" id="505007at2"/>
<dbReference type="InParanoid" id="A0A1Y5TAE9"/>
<reference evidence="1 2" key="1">
    <citation type="submission" date="2017-03" db="EMBL/GenBank/DDBJ databases">
        <authorList>
            <person name="Afonso C.L."/>
            <person name="Miller P.J."/>
            <person name="Scott M.A."/>
            <person name="Spackman E."/>
            <person name="Goraichik I."/>
            <person name="Dimitrov K.M."/>
            <person name="Suarez D.L."/>
            <person name="Swayne D.E."/>
        </authorList>
    </citation>
    <scope>NUCLEOTIDE SEQUENCE [LARGE SCALE GENOMIC DNA]</scope>
    <source>
        <strain evidence="1 2">CECT 7691</strain>
    </source>
</reference>
<name>A0A1Y5TAE9_9PROT</name>
<accession>A0A1Y5TAE9</accession>
<dbReference type="RefSeq" id="WP_085883769.1">
    <property type="nucleotide sequence ID" value="NZ_FWFR01000002.1"/>
</dbReference>